<keyword evidence="1" id="KW-1133">Transmembrane helix</keyword>
<organism evidence="2 3">
    <name type="scientific">Modestobacter versicolor</name>
    <dbReference type="NCBI Taxonomy" id="429133"/>
    <lineage>
        <taxon>Bacteria</taxon>
        <taxon>Bacillati</taxon>
        <taxon>Actinomycetota</taxon>
        <taxon>Actinomycetes</taxon>
        <taxon>Geodermatophilales</taxon>
        <taxon>Geodermatophilaceae</taxon>
        <taxon>Modestobacter</taxon>
    </lineage>
</organism>
<sequence length="70" mass="7206">MVKRSLQRPAAGLVPAGLAVIAVTYGLARYGFGLFLPQFRGEFGVTAATAGGIAAGSYLAYCLTALLAQR</sequence>
<keyword evidence="3" id="KW-1185">Reference proteome</keyword>
<evidence type="ECO:0000313" key="2">
    <source>
        <dbReference type="EMBL" id="PZA19114.1"/>
    </source>
</evidence>
<evidence type="ECO:0000256" key="1">
    <source>
        <dbReference type="SAM" id="Phobius"/>
    </source>
</evidence>
<accession>A0A323V323</accession>
<dbReference type="SUPFAM" id="SSF103473">
    <property type="entry name" value="MFS general substrate transporter"/>
    <property type="match status" value="1"/>
</dbReference>
<name>A0A323V323_9ACTN</name>
<protein>
    <submittedName>
        <fullName evidence="2">MFS transporter</fullName>
    </submittedName>
</protein>
<gene>
    <name evidence="2" type="ORF">DMO24_22480</name>
</gene>
<comment type="caution">
    <text evidence="2">The sequence shown here is derived from an EMBL/GenBank/DDBJ whole genome shotgun (WGS) entry which is preliminary data.</text>
</comment>
<feature type="non-terminal residue" evidence="2">
    <location>
        <position position="70"/>
    </location>
</feature>
<evidence type="ECO:0000313" key="3">
    <source>
        <dbReference type="Proteomes" id="UP000247602"/>
    </source>
</evidence>
<dbReference type="Proteomes" id="UP000247602">
    <property type="component" value="Unassembled WGS sequence"/>
</dbReference>
<dbReference type="InterPro" id="IPR036259">
    <property type="entry name" value="MFS_trans_sf"/>
</dbReference>
<proteinExistence type="predicted"/>
<feature type="transmembrane region" description="Helical" evidence="1">
    <location>
        <begin position="44"/>
        <end position="68"/>
    </location>
</feature>
<keyword evidence="1" id="KW-0472">Membrane</keyword>
<dbReference type="AlphaFoldDB" id="A0A323V323"/>
<keyword evidence="1" id="KW-0812">Transmembrane</keyword>
<dbReference type="EMBL" id="QKNV01000430">
    <property type="protein sequence ID" value="PZA19114.1"/>
    <property type="molecule type" value="Genomic_DNA"/>
</dbReference>
<reference evidence="2 3" key="1">
    <citation type="submission" date="2018-06" db="EMBL/GenBank/DDBJ databases">
        <title>Draft genome sequence of Modestobacter versicolor CP153-2.</title>
        <authorList>
            <person name="Gundlapally S.R."/>
        </authorList>
    </citation>
    <scope>NUCLEOTIDE SEQUENCE [LARGE SCALE GENOMIC DNA]</scope>
    <source>
        <strain evidence="2 3">CP153-2</strain>
    </source>
</reference>
<feature type="transmembrane region" description="Helical" evidence="1">
    <location>
        <begin position="12"/>
        <end position="32"/>
    </location>
</feature>